<keyword evidence="3" id="KW-1185">Reference proteome</keyword>
<evidence type="ECO:0000256" key="1">
    <source>
        <dbReference type="SAM" id="Phobius"/>
    </source>
</evidence>
<accession>A0A100HKB0</accession>
<comment type="caution">
    <text evidence="2">The sequence shown here is derived from an EMBL/GenBank/DDBJ whole genome shotgun (WGS) entry which is preliminary data.</text>
</comment>
<evidence type="ECO:0000313" key="3">
    <source>
        <dbReference type="Proteomes" id="UP000056209"/>
    </source>
</evidence>
<feature type="transmembrane region" description="Helical" evidence="1">
    <location>
        <begin position="58"/>
        <end position="75"/>
    </location>
</feature>
<dbReference type="Proteomes" id="UP000056209">
    <property type="component" value="Unassembled WGS sequence"/>
</dbReference>
<reference evidence="3" key="1">
    <citation type="submission" date="2015-11" db="EMBL/GenBank/DDBJ databases">
        <title>Draft Genome Sequence of the Radioresistant Bacterium Deinococcus grandis, Isolated from Freshwater Fish in Japan.</title>
        <authorList>
            <person name="Satoh K."/>
            <person name="Onodera T."/>
            <person name="Omoso K."/>
            <person name="Takeda-Yano K."/>
            <person name="Katayama T."/>
            <person name="Oono Y."/>
            <person name="Narumi I."/>
        </authorList>
    </citation>
    <scope>NUCLEOTIDE SEQUENCE [LARGE SCALE GENOMIC DNA]</scope>
    <source>
        <strain evidence="3">ATCC 43672</strain>
    </source>
</reference>
<evidence type="ECO:0000313" key="2">
    <source>
        <dbReference type="EMBL" id="GAQ22316.1"/>
    </source>
</evidence>
<keyword evidence="1" id="KW-1133">Transmembrane helix</keyword>
<name>A0A100HKB0_9DEIO</name>
<dbReference type="AlphaFoldDB" id="A0A100HKB0"/>
<gene>
    <name evidence="2" type="ORF">DEIGR_102343</name>
</gene>
<keyword evidence="1" id="KW-0472">Membrane</keyword>
<feature type="transmembrane region" description="Helical" evidence="1">
    <location>
        <begin position="36"/>
        <end position="53"/>
    </location>
</feature>
<sequence length="76" mass="7325">MLESGMLPGVLFLAGVLLFVLSAALGGDGFSRAPGLLGILAFLASAAAGLSGLNRAVGAAALLFAGLAAALVLGWL</sequence>
<organism evidence="2 3">
    <name type="scientific">Deinococcus grandis</name>
    <dbReference type="NCBI Taxonomy" id="57498"/>
    <lineage>
        <taxon>Bacteria</taxon>
        <taxon>Thermotogati</taxon>
        <taxon>Deinococcota</taxon>
        <taxon>Deinococci</taxon>
        <taxon>Deinococcales</taxon>
        <taxon>Deinococcaceae</taxon>
        <taxon>Deinococcus</taxon>
    </lineage>
</organism>
<protein>
    <submittedName>
        <fullName evidence="2">Uncharacterized protein</fullName>
    </submittedName>
</protein>
<dbReference type="EMBL" id="BCMS01000001">
    <property type="protein sequence ID" value="GAQ22316.1"/>
    <property type="molecule type" value="Genomic_DNA"/>
</dbReference>
<proteinExistence type="predicted"/>
<keyword evidence="1" id="KW-0812">Transmembrane</keyword>